<dbReference type="AlphaFoldDB" id="E0TXI6"/>
<proteinExistence type="predicted"/>
<organism evidence="1 2">
    <name type="scientific">Bacillus spizizenii (strain ATCC 23059 / NRRL B-14472 / W23)</name>
    <name type="common">Bacillus subtilis subsp. spizizenii</name>
    <dbReference type="NCBI Taxonomy" id="655816"/>
    <lineage>
        <taxon>Bacteria</taxon>
        <taxon>Bacillati</taxon>
        <taxon>Bacillota</taxon>
        <taxon>Bacilli</taxon>
        <taxon>Bacillales</taxon>
        <taxon>Bacillaceae</taxon>
        <taxon>Bacillus</taxon>
    </lineage>
</organism>
<accession>E0TXI6</accession>
<dbReference type="KEGG" id="bss:BSUW23_19480"/>
<reference key="1">
    <citation type="submission" date="2010-08" db="EMBL/GenBank/DDBJ databases">
        <authorList>
            <person name="Zeigler D.R."/>
        </authorList>
    </citation>
    <scope>NUCLEOTIDE SEQUENCE</scope>
    <source>
        <strain>W23</strain>
    </source>
</reference>
<evidence type="ECO:0000313" key="2">
    <source>
        <dbReference type="Proteomes" id="UP000002233"/>
    </source>
</evidence>
<dbReference type="Proteomes" id="UP000002233">
    <property type="component" value="Chromosome"/>
</dbReference>
<dbReference type="EMBL" id="CP002183">
    <property type="protein sequence ID" value="ADM39930.1"/>
    <property type="molecule type" value="Genomic_DNA"/>
</dbReference>
<reference evidence="1 2" key="2">
    <citation type="journal article" date="2011" name="Microbiology">
        <title>The genome sequence of Bacillus subtilis subsp. spizizenii W23: insights into speciation within the B. subtilis complex and into the history of B. subtilis genetics.</title>
        <authorList>
            <person name="Zeigler D.R."/>
        </authorList>
    </citation>
    <scope>NUCLEOTIDE SEQUENCE [LARGE SCALE GENOMIC DNA]</scope>
    <source>
        <strain evidence="2">ATCC 23059 / NRRL B-14472 / W23</strain>
    </source>
</reference>
<gene>
    <name evidence="1" type="primary">yxiI</name>
    <name evidence="1" type="ordered locus">BSUW23_19480</name>
</gene>
<dbReference type="InterPro" id="IPR020323">
    <property type="entry name" value="DUF2716"/>
</dbReference>
<dbReference type="HOGENOM" id="CLU_137765_0_0_9"/>
<evidence type="ECO:0008006" key="3">
    <source>
        <dbReference type="Google" id="ProtNLM"/>
    </source>
</evidence>
<name>E0TXI6_BACSH</name>
<evidence type="ECO:0000313" key="1">
    <source>
        <dbReference type="EMBL" id="ADM39930.1"/>
    </source>
</evidence>
<protein>
    <recommendedName>
        <fullName evidence="3">DUF2716 domain-containing protein</fullName>
    </recommendedName>
</protein>
<sequence length="163" mass="19113">MMMNWQALSQTKQDRIWSEVNKIIKWRPGNRFHHIIPPDPYRVFDISSGMSSKAGYDDVSRVLSDLETSILKAFQSCTGEHDVMYALDWQHDGYTFSPHQAMPKDEFGEWPVPVFPNGDYYFFLHQDFSWGLLGDPWKCTITVFGEELLKVIDKYPPILFQDR</sequence>
<dbReference type="Pfam" id="PF10898">
    <property type="entry name" value="DUF2716"/>
    <property type="match status" value="1"/>
</dbReference>